<dbReference type="EMBL" id="VMRY01000009">
    <property type="protein sequence ID" value="TVT58561.1"/>
    <property type="molecule type" value="Genomic_DNA"/>
</dbReference>
<comment type="caution">
    <text evidence="1">The sequence shown here is derived from an EMBL/GenBank/DDBJ whole genome shotgun (WGS) entry which is preliminary data.</text>
</comment>
<evidence type="ECO:0000313" key="2">
    <source>
        <dbReference type="Proteomes" id="UP000317355"/>
    </source>
</evidence>
<dbReference type="Proteomes" id="UP000317355">
    <property type="component" value="Unassembled WGS sequence"/>
</dbReference>
<accession>A0A558DC33</accession>
<proteinExistence type="predicted"/>
<name>A0A558DC33_9GAMM</name>
<evidence type="ECO:0000313" key="1">
    <source>
        <dbReference type="EMBL" id="TVT58561.1"/>
    </source>
</evidence>
<protein>
    <submittedName>
        <fullName evidence="1">Uncharacterized protein</fullName>
    </submittedName>
</protein>
<organism evidence="1 2">
    <name type="scientific">Sedimenticola thiotaurini</name>
    <dbReference type="NCBI Taxonomy" id="1543721"/>
    <lineage>
        <taxon>Bacteria</taxon>
        <taxon>Pseudomonadati</taxon>
        <taxon>Pseudomonadota</taxon>
        <taxon>Gammaproteobacteria</taxon>
        <taxon>Chromatiales</taxon>
        <taxon>Sedimenticolaceae</taxon>
        <taxon>Sedimenticola</taxon>
    </lineage>
</organism>
<sequence length="123" mass="14130">MEFFRRLKKNCQPDQLQAICSLDRLPELCDSIDSLLDQRGESGEIYCLWGSFRVNRERIKQGVRFTLPGCPNALAWTITAEPDAVTIHCTINRSEHDPDFTESIDQFIDDWLTGLERAISPDK</sequence>
<reference evidence="1 2" key="1">
    <citation type="submission" date="2019-07" db="EMBL/GenBank/DDBJ databases">
        <title>The pathways for chlorine oxyanion respiration interact through the shared metabolite chlorate.</title>
        <authorList>
            <person name="Barnum T.P."/>
            <person name="Cheng Y."/>
            <person name="Hill K.A."/>
            <person name="Lucas L.N."/>
            <person name="Carlson H.K."/>
            <person name="Coates J.D."/>
        </authorList>
    </citation>
    <scope>NUCLEOTIDE SEQUENCE [LARGE SCALE GENOMIC DNA]</scope>
    <source>
        <strain evidence="1">BK-3</strain>
    </source>
</reference>
<dbReference type="AlphaFoldDB" id="A0A558DC33"/>
<gene>
    <name evidence="1" type="ORF">FHK82_04120</name>
</gene>